<evidence type="ECO:0000256" key="1">
    <source>
        <dbReference type="SAM" id="Coils"/>
    </source>
</evidence>
<feature type="coiled-coil region" evidence="1">
    <location>
        <begin position="254"/>
        <end position="281"/>
    </location>
</feature>
<name>Q23PW1_TETTS</name>
<dbReference type="HOGENOM" id="CLU_851225_0_0_1"/>
<gene>
    <name evidence="2" type="ORF">TTHERM_00463220</name>
</gene>
<dbReference type="InParanoid" id="Q23PW1"/>
<dbReference type="Proteomes" id="UP000009168">
    <property type="component" value="Unassembled WGS sequence"/>
</dbReference>
<dbReference type="AlphaFoldDB" id="Q23PW1"/>
<accession>Q23PW1</accession>
<evidence type="ECO:0000313" key="3">
    <source>
        <dbReference type="Proteomes" id="UP000009168"/>
    </source>
</evidence>
<evidence type="ECO:0000313" key="2">
    <source>
        <dbReference type="EMBL" id="EAR98574.1"/>
    </source>
</evidence>
<organism evidence="2 3">
    <name type="scientific">Tetrahymena thermophila (strain SB210)</name>
    <dbReference type="NCBI Taxonomy" id="312017"/>
    <lineage>
        <taxon>Eukaryota</taxon>
        <taxon>Sar</taxon>
        <taxon>Alveolata</taxon>
        <taxon>Ciliophora</taxon>
        <taxon>Intramacronucleata</taxon>
        <taxon>Oligohymenophorea</taxon>
        <taxon>Hymenostomatida</taxon>
        <taxon>Tetrahymenina</taxon>
        <taxon>Tetrahymenidae</taxon>
        <taxon>Tetrahymena</taxon>
    </lineage>
</organism>
<dbReference type="RefSeq" id="XP_001018819.1">
    <property type="nucleotide sequence ID" value="XM_001018819.2"/>
</dbReference>
<dbReference type="EMBL" id="GG662650">
    <property type="protein sequence ID" value="EAR98574.1"/>
    <property type="molecule type" value="Genomic_DNA"/>
</dbReference>
<keyword evidence="1" id="KW-0175">Coiled coil</keyword>
<reference evidence="3" key="1">
    <citation type="journal article" date="2006" name="PLoS Biol.">
        <title>Macronuclear genome sequence of the ciliate Tetrahymena thermophila, a model eukaryote.</title>
        <authorList>
            <person name="Eisen J.A."/>
            <person name="Coyne R.S."/>
            <person name="Wu M."/>
            <person name="Wu D."/>
            <person name="Thiagarajan M."/>
            <person name="Wortman J.R."/>
            <person name="Badger J.H."/>
            <person name="Ren Q."/>
            <person name="Amedeo P."/>
            <person name="Jones K.M."/>
            <person name="Tallon L.J."/>
            <person name="Delcher A.L."/>
            <person name="Salzberg S.L."/>
            <person name="Silva J.C."/>
            <person name="Haas B.J."/>
            <person name="Majoros W.H."/>
            <person name="Farzad M."/>
            <person name="Carlton J.M."/>
            <person name="Smith R.K. Jr."/>
            <person name="Garg J."/>
            <person name="Pearlman R.E."/>
            <person name="Karrer K.M."/>
            <person name="Sun L."/>
            <person name="Manning G."/>
            <person name="Elde N.C."/>
            <person name="Turkewitz A.P."/>
            <person name="Asai D.J."/>
            <person name="Wilkes D.E."/>
            <person name="Wang Y."/>
            <person name="Cai H."/>
            <person name="Collins K."/>
            <person name="Stewart B.A."/>
            <person name="Lee S.R."/>
            <person name="Wilamowska K."/>
            <person name="Weinberg Z."/>
            <person name="Ruzzo W.L."/>
            <person name="Wloga D."/>
            <person name="Gaertig J."/>
            <person name="Frankel J."/>
            <person name="Tsao C.-C."/>
            <person name="Gorovsky M.A."/>
            <person name="Keeling P.J."/>
            <person name="Waller R.F."/>
            <person name="Patron N.J."/>
            <person name="Cherry J.M."/>
            <person name="Stover N.A."/>
            <person name="Krieger C.J."/>
            <person name="del Toro C."/>
            <person name="Ryder H.F."/>
            <person name="Williamson S.C."/>
            <person name="Barbeau R.A."/>
            <person name="Hamilton E.P."/>
            <person name="Orias E."/>
        </authorList>
    </citation>
    <scope>NUCLEOTIDE SEQUENCE [LARGE SCALE GENOMIC DNA]</scope>
    <source>
        <strain evidence="3">SB210</strain>
    </source>
</reference>
<protein>
    <submittedName>
        <fullName evidence="2">Uncharacterized protein</fullName>
    </submittedName>
</protein>
<sequence length="327" mass="39474">MLTTKQQLIDDLLYNNSFNYRLLGTQTLTQTNDHNHLINFDTSDSTQKPFVQEQDEKKREKLKILPFHDNHSFQNDNSFETFCQIQQEEQLYQNNDETVFTDNSSYNQYQIIDESVYFQYEENIKIQQNEQFQMQQNTHQAKEFEHNDFYPKHTNQVQQQINLNQFDYQINSEMDLEVNEVLFDQEPYQQVDQNQFQILNMNQQVYINNNLIPINFNKTQDQIITIQTLIDSFKTLQLCQNEQIQSMQLTQHQQQGNQNTYSQLENNQQQLEQKQEIQNIETLPQQAAPIEKKKKKKQSVKLTWRDQVLRNKKYCKLHFQVYITKNK</sequence>
<dbReference type="GeneID" id="7835291"/>
<keyword evidence="3" id="KW-1185">Reference proteome</keyword>
<dbReference type="KEGG" id="tet:TTHERM_00463220"/>
<proteinExistence type="predicted"/>